<name>A0ABV8H7K1_9FLAO</name>
<evidence type="ECO:0000313" key="2">
    <source>
        <dbReference type="Proteomes" id="UP001595793"/>
    </source>
</evidence>
<gene>
    <name evidence="1" type="ORF">ACFOS1_07435</name>
</gene>
<accession>A0ABV8H7K1</accession>
<reference evidence="2" key="1">
    <citation type="journal article" date="2019" name="Int. J. Syst. Evol. Microbiol.">
        <title>The Global Catalogue of Microorganisms (GCM) 10K type strain sequencing project: providing services to taxonomists for standard genome sequencing and annotation.</title>
        <authorList>
            <consortium name="The Broad Institute Genomics Platform"/>
            <consortium name="The Broad Institute Genome Sequencing Center for Infectious Disease"/>
            <person name="Wu L."/>
            <person name="Ma J."/>
        </authorList>
    </citation>
    <scope>NUCLEOTIDE SEQUENCE [LARGE SCALE GENOMIC DNA]</scope>
    <source>
        <strain evidence="2">CECT 9128</strain>
    </source>
</reference>
<dbReference type="Proteomes" id="UP001595793">
    <property type="component" value="Unassembled WGS sequence"/>
</dbReference>
<sequence length="94" mass="10814">MITPKQTIELKEIIGSKHIQKLQDYFTQQGIKNRYRESYSVDYISMVFNGKVTNKKVEDAIFAYVPYLTQKRAAENEERADVLATAKKQASHAS</sequence>
<organism evidence="1 2">
    <name type="scientific">Zunongwangia endophytica</name>
    <dbReference type="NCBI Taxonomy" id="1808945"/>
    <lineage>
        <taxon>Bacteria</taxon>
        <taxon>Pseudomonadati</taxon>
        <taxon>Bacteroidota</taxon>
        <taxon>Flavobacteriia</taxon>
        <taxon>Flavobacteriales</taxon>
        <taxon>Flavobacteriaceae</taxon>
        <taxon>Zunongwangia</taxon>
    </lineage>
</organism>
<dbReference type="RefSeq" id="WP_290234654.1">
    <property type="nucleotide sequence ID" value="NZ_JAUFPZ010000002.1"/>
</dbReference>
<dbReference type="EMBL" id="JBHSAS010000006">
    <property type="protein sequence ID" value="MFC4027231.1"/>
    <property type="molecule type" value="Genomic_DNA"/>
</dbReference>
<keyword evidence="2" id="KW-1185">Reference proteome</keyword>
<proteinExistence type="predicted"/>
<comment type="caution">
    <text evidence="1">The sequence shown here is derived from an EMBL/GenBank/DDBJ whole genome shotgun (WGS) entry which is preliminary data.</text>
</comment>
<protein>
    <submittedName>
        <fullName evidence="1">Uncharacterized protein</fullName>
    </submittedName>
</protein>
<evidence type="ECO:0000313" key="1">
    <source>
        <dbReference type="EMBL" id="MFC4027231.1"/>
    </source>
</evidence>